<dbReference type="Gene3D" id="2.10.25.10">
    <property type="entry name" value="Laminin"/>
    <property type="match status" value="2"/>
</dbReference>
<dbReference type="SMART" id="SM00181">
    <property type="entry name" value="EGF"/>
    <property type="match status" value="3"/>
</dbReference>
<feature type="region of interest" description="Disordered" evidence="2">
    <location>
        <begin position="639"/>
        <end position="660"/>
    </location>
</feature>
<feature type="chain" id="PRO_5041346370" description="EGF-like domain-containing protein" evidence="3">
    <location>
        <begin position="21"/>
        <end position="1551"/>
    </location>
</feature>
<evidence type="ECO:0000256" key="2">
    <source>
        <dbReference type="SAM" id="MobiDB-lite"/>
    </source>
</evidence>
<feature type="disulfide bond" evidence="1">
    <location>
        <begin position="1114"/>
        <end position="1123"/>
    </location>
</feature>
<comment type="caution">
    <text evidence="5">The sequence shown here is derived from an EMBL/GenBank/DDBJ whole genome shotgun (WGS) entry which is preliminary data.</text>
</comment>
<dbReference type="CDD" id="cd00054">
    <property type="entry name" value="EGF_CA"/>
    <property type="match status" value="1"/>
</dbReference>
<dbReference type="InterPro" id="IPR053295">
    <property type="entry name" value="Innate_immunity_reg"/>
</dbReference>
<feature type="domain" description="EGF-like" evidence="4">
    <location>
        <begin position="1086"/>
        <end position="1124"/>
    </location>
</feature>
<feature type="domain" description="EGF-like" evidence="4">
    <location>
        <begin position="157"/>
        <end position="189"/>
    </location>
</feature>
<evidence type="ECO:0000256" key="3">
    <source>
        <dbReference type="SAM" id="SignalP"/>
    </source>
</evidence>
<reference evidence="5" key="1">
    <citation type="submission" date="2023-06" db="EMBL/GenBank/DDBJ databases">
        <title>Genomic analysis of the entomopathogenic nematode Steinernema hermaphroditum.</title>
        <authorList>
            <person name="Schwarz E.M."/>
            <person name="Heppert J.K."/>
            <person name="Baniya A."/>
            <person name="Schwartz H.T."/>
            <person name="Tan C.-H."/>
            <person name="Antoshechkin I."/>
            <person name="Sternberg P.W."/>
            <person name="Goodrich-Blair H."/>
            <person name="Dillman A.R."/>
        </authorList>
    </citation>
    <scope>NUCLEOTIDE SEQUENCE</scope>
    <source>
        <strain evidence="5">PS9179</strain>
        <tissue evidence="5">Whole animal</tissue>
    </source>
</reference>
<dbReference type="EMBL" id="JAUCMV010000002">
    <property type="protein sequence ID" value="KAK0415460.1"/>
    <property type="molecule type" value="Genomic_DNA"/>
</dbReference>
<keyword evidence="3" id="KW-0732">Signal</keyword>
<evidence type="ECO:0000259" key="4">
    <source>
        <dbReference type="PROSITE" id="PS50026"/>
    </source>
</evidence>
<evidence type="ECO:0000313" key="6">
    <source>
        <dbReference type="Proteomes" id="UP001175271"/>
    </source>
</evidence>
<dbReference type="PANTHER" id="PTHR47324:SF1">
    <property type="entry name" value="EGF-LIKE DOMAIN-CONTAINING PROTEIN-RELATED"/>
    <property type="match status" value="1"/>
</dbReference>
<feature type="domain" description="EGF-like" evidence="4">
    <location>
        <begin position="1507"/>
        <end position="1542"/>
    </location>
</feature>
<evidence type="ECO:0000256" key="1">
    <source>
        <dbReference type="PROSITE-ProRule" id="PRU00076"/>
    </source>
</evidence>
<sequence>MWSLFRLGLLAVLLLGTSFGATTTSPPVSTALKSTSAPITSASTITSAAASTAAPTTVQSASSTASATGSATVSTAIPTTQSAASNTASGASSSGVAVSSSGSTASASSTVTSSSSATSATKSGPTATSTSTPPTPVNCKNGGFPKGQTCICPSYFKGDTCENLVCINGGYQLDKRCVCPVGFWGQHCDGVTERQPPVHTFDQPDVTFNLYVYNEISIYNGALSLSAFINAVENDTHVQKDYKAYNYWHYTDAKHSTTGTPLPEDKMVHTTDWEEFKKDIQATTFADPNYDCTPVNLYKNVLQMIRDQRLNSTTITVFTQFPGHFHWDDYNRLQATALARGVRINFIIPDDPLLLSCNFASDEFTAMKALSVNTGGSFVIVNDQTAKNGIVPVIQMHYRTQLVAFLSEDDCSNSKFNFTADFQMKDYTVIVTSSDTKGKLDCNGECQKMNNGTQNTQFFSLQSGVSMPHSWNLKFAGPCTVQVLNDLRGVRLFQSYVQTIDMDTSYIQPVNGIPSYLRLNAEVFNGIEYVPVVEMSINSKNANFSASSTFPYIAVEQIKCDSSKPYWWSEVVIIIQDRKFHRYLPYNCFDATPDFLPTTTVATTVAPSSSSTVGATAIETPSTEATEWAADNSALTITSDPDAGNSTPAVQSTSVPDPAPTDCGNGTLPKLFIAVSCSIGEENIVNVAMGAYSAFPLLHHDAPYKSYEVVVFDIKDEKKPIVDLEAEDATNFLNIMTSSIGNLCTGAPKKSKTDVNEVLEKYVVEANLTTSPILLAVPSDDIGTIEESTLQYMAAERDIVFALIQSADQPIYGDHSELSTLTTVTGGQVFVSQEKEGSKTQEILSYLLSSVLDKKPVFVANDNQPESHEIGRIDVDGRGNVTFELTVTGLHTDLIQITIGDSNVYIAPTPDFPNNYFTKAITISESSNITLQRIAESSDYNIYIRLWEKVDDRLQLDIGDVDDGSGASLKTFIPQKNVSESILTFYDCNGNAYENAVQNAGVEPWNITEASCGASIGFVPFFCTSHQESCLVSGTEDLYSYQLIAHTQDGSHQYWGSFLCPNASTLVCQNKGTLQDGKCQCPPEFAGPECQVPNCNNNGYLYFDEASEESKCTCHDGYSGDNCEIATCDSNEIVSAALFDPIYRTLTVVMLYNDASDLKDLSEKTLKTLPDNMDPSGFENIWSYHLYAQNGAQRDVLSIGSTLDTKKISVAEVSGNSTDAIALEDTVAYALKATGHLQRGIVWVTVSPKVNLTVDPNSFYHTVAGYRQEVFVSVLGASQPDDYEHIAQALLVTGGQLMVYDKDTDNTILANILGTGASLTFYPESVAVSSSTETTVLSGQFVVISTNKVADKINTICKDLKGSVSNYICAGVANSDIKISANFTAYVSARDTTEVSVSWTFVSDAQTSDWTGVPIDQAKVKNIIVHTLGASVDESPKKGYIKRSETCLIQDDFVVDVSTAGYHRLEVPLAGGKGSRFIPYGVVAGPLTCQNGGTFADGYCTCKGPFKGADCSIPHCQNGGVLNTQGTACHCDESKYYGIACENSKGLFWWY</sequence>
<dbReference type="Proteomes" id="UP001175271">
    <property type="component" value="Unassembled WGS sequence"/>
</dbReference>
<keyword evidence="1" id="KW-1015">Disulfide bond</keyword>
<dbReference type="PANTHER" id="PTHR47324">
    <property type="entry name" value="PROTEIN IRG-7-RELATED"/>
    <property type="match status" value="1"/>
</dbReference>
<protein>
    <recommendedName>
        <fullName evidence="4">EGF-like domain-containing protein</fullName>
    </recommendedName>
</protein>
<organism evidence="5 6">
    <name type="scientific">Steinernema hermaphroditum</name>
    <dbReference type="NCBI Taxonomy" id="289476"/>
    <lineage>
        <taxon>Eukaryota</taxon>
        <taxon>Metazoa</taxon>
        <taxon>Ecdysozoa</taxon>
        <taxon>Nematoda</taxon>
        <taxon>Chromadorea</taxon>
        <taxon>Rhabditida</taxon>
        <taxon>Tylenchina</taxon>
        <taxon>Panagrolaimomorpha</taxon>
        <taxon>Strongyloidoidea</taxon>
        <taxon>Steinernematidae</taxon>
        <taxon>Steinernema</taxon>
    </lineage>
</organism>
<keyword evidence="1" id="KW-0245">EGF-like domain</keyword>
<feature type="compositionally biased region" description="Polar residues" evidence="2">
    <location>
        <begin position="639"/>
        <end position="655"/>
    </location>
</feature>
<feature type="signal peptide" evidence="3">
    <location>
        <begin position="1"/>
        <end position="20"/>
    </location>
</feature>
<keyword evidence="6" id="KW-1185">Reference proteome</keyword>
<dbReference type="InterPro" id="IPR000742">
    <property type="entry name" value="EGF"/>
</dbReference>
<dbReference type="PROSITE" id="PS00022">
    <property type="entry name" value="EGF_1"/>
    <property type="match status" value="2"/>
</dbReference>
<feature type="disulfide bond" evidence="1">
    <location>
        <begin position="179"/>
        <end position="188"/>
    </location>
</feature>
<feature type="disulfide bond" evidence="1">
    <location>
        <begin position="1095"/>
        <end position="1112"/>
    </location>
</feature>
<proteinExistence type="predicted"/>
<dbReference type="PROSITE" id="PS50026">
    <property type="entry name" value="EGF_3"/>
    <property type="match status" value="3"/>
</dbReference>
<name>A0AA39LZV9_9BILA</name>
<comment type="caution">
    <text evidence="1">Lacks conserved residue(s) required for the propagation of feature annotation.</text>
</comment>
<feature type="compositionally biased region" description="Low complexity" evidence="2">
    <location>
        <begin position="102"/>
        <end position="132"/>
    </location>
</feature>
<accession>A0AA39LZV9</accession>
<gene>
    <name evidence="5" type="ORF">QR680_011952</name>
</gene>
<evidence type="ECO:0000313" key="5">
    <source>
        <dbReference type="EMBL" id="KAK0415460.1"/>
    </source>
</evidence>
<dbReference type="PROSITE" id="PS01186">
    <property type="entry name" value="EGF_2"/>
    <property type="match status" value="2"/>
</dbReference>
<feature type="region of interest" description="Disordered" evidence="2">
    <location>
        <begin position="102"/>
        <end position="138"/>
    </location>
</feature>